<protein>
    <submittedName>
        <fullName evidence="6">C-type cytochrome</fullName>
    </submittedName>
</protein>
<keyword evidence="7" id="KW-1185">Reference proteome</keyword>
<proteinExistence type="predicted"/>
<dbReference type="InterPro" id="IPR036909">
    <property type="entry name" value="Cyt_c-like_dom_sf"/>
</dbReference>
<dbReference type="PROSITE" id="PS51007">
    <property type="entry name" value="CYTC"/>
    <property type="match status" value="1"/>
</dbReference>
<reference evidence="6" key="1">
    <citation type="submission" date="2020-05" db="EMBL/GenBank/DDBJ databases">
        <title>Nod-independent and nitrogen-fixing Bradyrhizobium aeschynomene sp. nov. isolated from nodules of Aeschynomene indica.</title>
        <authorList>
            <person name="Zhang Z."/>
        </authorList>
    </citation>
    <scope>NUCLEOTIDE SEQUENCE</scope>
    <source>
        <strain evidence="6">83012</strain>
    </source>
</reference>
<dbReference type="InterPro" id="IPR009056">
    <property type="entry name" value="Cyt_c-like_dom"/>
</dbReference>
<dbReference type="Proteomes" id="UP000886476">
    <property type="component" value="Unassembled WGS sequence"/>
</dbReference>
<feature type="domain" description="Cytochrome c" evidence="5">
    <location>
        <begin position="20"/>
        <end position="127"/>
    </location>
</feature>
<dbReference type="EMBL" id="JABFDN010000003">
    <property type="protein sequence ID" value="NPU66169.1"/>
    <property type="molecule type" value="Genomic_DNA"/>
</dbReference>
<organism evidence="6 7">
    <name type="scientific">Bradyrhizobium aeschynomenes</name>
    <dbReference type="NCBI Taxonomy" id="2734909"/>
    <lineage>
        <taxon>Bacteria</taxon>
        <taxon>Pseudomonadati</taxon>
        <taxon>Pseudomonadota</taxon>
        <taxon>Alphaproteobacteria</taxon>
        <taxon>Hyphomicrobiales</taxon>
        <taxon>Nitrobacteraceae</taxon>
        <taxon>Bradyrhizobium</taxon>
    </lineage>
</organism>
<dbReference type="RefSeq" id="WP_172111299.1">
    <property type="nucleotide sequence ID" value="NZ_JABFDM010000001.1"/>
</dbReference>
<accession>A0ABX2CD73</accession>
<keyword evidence="3 4" id="KW-0408">Iron</keyword>
<evidence type="ECO:0000313" key="7">
    <source>
        <dbReference type="Proteomes" id="UP000886476"/>
    </source>
</evidence>
<dbReference type="Pfam" id="PF00034">
    <property type="entry name" value="Cytochrom_C"/>
    <property type="match status" value="1"/>
</dbReference>
<sequence length="165" mass="17622">MAFVLVSGPLASAQSAAPADPTEAGKAVFKRANCVGCHKWHGNGGGGYGGDALSLRKTELDRQHIIETVTCGRPGTGMPYFARGSYDTAKCYDMSRQDVGERMPPEGGVFLRPNDIEAVADYVLAHIKGRGEPNYDECTAFFGNTSRVCDIYKANATKPASEPSK</sequence>
<dbReference type="SUPFAM" id="SSF46626">
    <property type="entry name" value="Cytochrome c"/>
    <property type="match status" value="1"/>
</dbReference>
<evidence type="ECO:0000256" key="1">
    <source>
        <dbReference type="ARBA" id="ARBA00022617"/>
    </source>
</evidence>
<dbReference type="Gene3D" id="1.10.760.10">
    <property type="entry name" value="Cytochrome c-like domain"/>
    <property type="match status" value="1"/>
</dbReference>
<gene>
    <name evidence="6" type="ORF">HL667_14290</name>
</gene>
<evidence type="ECO:0000259" key="5">
    <source>
        <dbReference type="PROSITE" id="PS51007"/>
    </source>
</evidence>
<keyword evidence="2 4" id="KW-0479">Metal-binding</keyword>
<evidence type="ECO:0000256" key="3">
    <source>
        <dbReference type="ARBA" id="ARBA00023004"/>
    </source>
</evidence>
<evidence type="ECO:0000256" key="2">
    <source>
        <dbReference type="ARBA" id="ARBA00022723"/>
    </source>
</evidence>
<comment type="caution">
    <text evidence="6">The sequence shown here is derived from an EMBL/GenBank/DDBJ whole genome shotgun (WGS) entry which is preliminary data.</text>
</comment>
<name>A0ABX2CD73_9BRAD</name>
<keyword evidence="1 4" id="KW-0349">Heme</keyword>
<evidence type="ECO:0000313" key="6">
    <source>
        <dbReference type="EMBL" id="NPU66169.1"/>
    </source>
</evidence>
<evidence type="ECO:0000256" key="4">
    <source>
        <dbReference type="PROSITE-ProRule" id="PRU00433"/>
    </source>
</evidence>